<dbReference type="InterPro" id="IPR036046">
    <property type="entry name" value="Acylphosphatase-like_dom_sf"/>
</dbReference>
<comment type="caution">
    <text evidence="7">The sequence shown here is derived from an EMBL/GenBank/DDBJ whole genome shotgun (WGS) entry which is preliminary data.</text>
</comment>
<dbReference type="GO" id="GO:0003998">
    <property type="term" value="F:acylphosphatase activity"/>
    <property type="evidence" value="ECO:0007669"/>
    <property type="project" value="UniProtKB-EC"/>
</dbReference>
<dbReference type="Pfam" id="PF00708">
    <property type="entry name" value="Acylphosphatase"/>
    <property type="match status" value="1"/>
</dbReference>
<dbReference type="EC" id="3.6.1.7" evidence="2 4"/>
<dbReference type="PROSITE" id="PS00150">
    <property type="entry name" value="ACYLPHOSPHATASE_1"/>
    <property type="match status" value="1"/>
</dbReference>
<feature type="domain" description="Acylphosphatase-like" evidence="6">
    <location>
        <begin position="3"/>
        <end position="90"/>
    </location>
</feature>
<dbReference type="AlphaFoldDB" id="A0A1V6CDU5"/>
<evidence type="ECO:0000256" key="2">
    <source>
        <dbReference type="ARBA" id="ARBA00012150"/>
    </source>
</evidence>
<dbReference type="InterPro" id="IPR001792">
    <property type="entry name" value="Acylphosphatase-like_dom"/>
</dbReference>
<evidence type="ECO:0000259" key="6">
    <source>
        <dbReference type="PROSITE" id="PS51160"/>
    </source>
</evidence>
<dbReference type="PANTHER" id="PTHR47268:SF4">
    <property type="entry name" value="ACYLPHOSPHATASE"/>
    <property type="match status" value="1"/>
</dbReference>
<organism evidence="7">
    <name type="scientific">candidate division TA06 bacterium ADurb.Bin131</name>
    <dbReference type="NCBI Taxonomy" id="1852827"/>
    <lineage>
        <taxon>Bacteria</taxon>
        <taxon>Bacteria division TA06</taxon>
    </lineage>
</organism>
<dbReference type="SUPFAM" id="SSF54975">
    <property type="entry name" value="Acylphosphatase/BLUF domain-like"/>
    <property type="match status" value="1"/>
</dbReference>
<dbReference type="PRINTS" id="PR00112">
    <property type="entry name" value="ACYLPHPHTASE"/>
</dbReference>
<gene>
    <name evidence="7" type="primary">acyP</name>
    <name evidence="7" type="ORF">BWX89_00205</name>
</gene>
<evidence type="ECO:0000256" key="4">
    <source>
        <dbReference type="PROSITE-ProRule" id="PRU00520"/>
    </source>
</evidence>
<dbReference type="PROSITE" id="PS51160">
    <property type="entry name" value="ACYLPHOSPHATASE_3"/>
    <property type="match status" value="1"/>
</dbReference>
<dbReference type="InterPro" id="IPR020456">
    <property type="entry name" value="Acylphosphatase"/>
</dbReference>
<dbReference type="Proteomes" id="UP000485562">
    <property type="component" value="Unassembled WGS sequence"/>
</dbReference>
<name>A0A1V6CDU5_UNCT6</name>
<protein>
    <recommendedName>
        <fullName evidence="2 4">acylphosphatase</fullName>
        <ecNumber evidence="2 4">3.6.1.7</ecNumber>
    </recommendedName>
</protein>
<dbReference type="Gene3D" id="3.30.70.100">
    <property type="match status" value="1"/>
</dbReference>
<dbReference type="EMBL" id="MWDQ01000024">
    <property type="protein sequence ID" value="OQB75082.1"/>
    <property type="molecule type" value="Genomic_DNA"/>
</dbReference>
<feature type="active site" evidence="4">
    <location>
        <position position="18"/>
    </location>
</feature>
<accession>A0A1V6CDU5</accession>
<evidence type="ECO:0000313" key="7">
    <source>
        <dbReference type="EMBL" id="OQB75082.1"/>
    </source>
</evidence>
<evidence type="ECO:0000256" key="1">
    <source>
        <dbReference type="ARBA" id="ARBA00005614"/>
    </source>
</evidence>
<proteinExistence type="inferred from homology"/>
<dbReference type="PANTHER" id="PTHR47268">
    <property type="entry name" value="ACYLPHOSPHATASE"/>
    <property type="match status" value="1"/>
</dbReference>
<evidence type="ECO:0000256" key="5">
    <source>
        <dbReference type="RuleBase" id="RU004168"/>
    </source>
</evidence>
<reference evidence="7" key="1">
    <citation type="submission" date="2017-02" db="EMBL/GenBank/DDBJ databases">
        <title>Delving into the versatile metabolic prowess of the omnipresent phylum Bacteroidetes.</title>
        <authorList>
            <person name="Nobu M.K."/>
            <person name="Mei R."/>
            <person name="Narihiro T."/>
            <person name="Kuroda K."/>
            <person name="Liu W.-T."/>
        </authorList>
    </citation>
    <scope>NUCLEOTIDE SEQUENCE</scope>
    <source>
        <strain evidence="7">ADurb.Bin131</strain>
    </source>
</reference>
<dbReference type="InterPro" id="IPR017968">
    <property type="entry name" value="Acylphosphatase_CS"/>
</dbReference>
<feature type="active site" evidence="4">
    <location>
        <position position="36"/>
    </location>
</feature>
<comment type="catalytic activity">
    <reaction evidence="3 4">
        <text>an acyl phosphate + H2O = a carboxylate + phosphate + H(+)</text>
        <dbReference type="Rhea" id="RHEA:14965"/>
        <dbReference type="ChEBI" id="CHEBI:15377"/>
        <dbReference type="ChEBI" id="CHEBI:15378"/>
        <dbReference type="ChEBI" id="CHEBI:29067"/>
        <dbReference type="ChEBI" id="CHEBI:43474"/>
        <dbReference type="ChEBI" id="CHEBI:59918"/>
        <dbReference type="EC" id="3.6.1.7"/>
    </reaction>
</comment>
<keyword evidence="4 7" id="KW-0378">Hydrolase</keyword>
<evidence type="ECO:0000256" key="3">
    <source>
        <dbReference type="ARBA" id="ARBA00047645"/>
    </source>
</evidence>
<sequence>MEKWHYLIKGKVQGVGFRWYVLNIARRIGISGWVKNLPDGRVEIVAESEPEQLELFTENIKKGHLGQNIYQINIEKAPATGKFKDFNISFS</sequence>
<comment type="similarity">
    <text evidence="1 5">Belongs to the acylphosphatase family.</text>
</comment>